<dbReference type="EMBL" id="ML996099">
    <property type="protein sequence ID" value="KAF2740816.1"/>
    <property type="molecule type" value="Genomic_DNA"/>
</dbReference>
<dbReference type="InterPro" id="IPR052953">
    <property type="entry name" value="Ser-rich/MCO-related"/>
</dbReference>
<dbReference type="Gene3D" id="2.60.40.420">
    <property type="entry name" value="Cupredoxins - blue copper proteins"/>
    <property type="match status" value="1"/>
</dbReference>
<evidence type="ECO:0008006" key="4">
    <source>
        <dbReference type="Google" id="ProtNLM"/>
    </source>
</evidence>
<feature type="compositionally biased region" description="Low complexity" evidence="1">
    <location>
        <begin position="150"/>
        <end position="175"/>
    </location>
</feature>
<gene>
    <name evidence="2" type="ORF">EJ04DRAFT_424239</name>
</gene>
<proteinExistence type="predicted"/>
<feature type="compositionally biased region" description="Low complexity" evidence="1">
    <location>
        <begin position="183"/>
        <end position="200"/>
    </location>
</feature>
<comment type="caution">
    <text evidence="2">The sequence shown here is derived from an EMBL/GenBank/DDBJ whole genome shotgun (WGS) entry which is preliminary data.</text>
</comment>
<sequence length="233" mass="23109">MVATEGTVNTHVVQVGGPNGSTEFLPNNVKAMPGDLVQFQFNVKNHSVVQSTFDQPCIPIQNVMANKTDAFFSGFMLSNHTFGSPSTAGVLTYTVRVMDEKPIWFYCSQAKHCQSGMVGAINAAETGNKTVAAFAQLAGAATENLTPGQAPGAGVESPSGAPAAPGAPGATESAAAGGGAGASGTAAASATGTAAGNSPAQQTTNAAPGRFASASRDSIFGLGLAGLAAFVAL</sequence>
<keyword evidence="3" id="KW-1185">Reference proteome</keyword>
<protein>
    <recommendedName>
        <fullName evidence="4">Cupredoxin</fullName>
    </recommendedName>
</protein>
<dbReference type="Proteomes" id="UP000799444">
    <property type="component" value="Unassembled WGS sequence"/>
</dbReference>
<dbReference type="SUPFAM" id="SSF49503">
    <property type="entry name" value="Cupredoxins"/>
    <property type="match status" value="1"/>
</dbReference>
<evidence type="ECO:0000313" key="3">
    <source>
        <dbReference type="Proteomes" id="UP000799444"/>
    </source>
</evidence>
<dbReference type="PANTHER" id="PTHR34883:SF17">
    <property type="entry name" value="CUPREDOXIN"/>
    <property type="match status" value="1"/>
</dbReference>
<dbReference type="InterPro" id="IPR008972">
    <property type="entry name" value="Cupredoxin"/>
</dbReference>
<reference evidence="2" key="1">
    <citation type="journal article" date="2020" name="Stud. Mycol.">
        <title>101 Dothideomycetes genomes: a test case for predicting lifestyles and emergence of pathogens.</title>
        <authorList>
            <person name="Haridas S."/>
            <person name="Albert R."/>
            <person name="Binder M."/>
            <person name="Bloem J."/>
            <person name="Labutti K."/>
            <person name="Salamov A."/>
            <person name="Andreopoulos B."/>
            <person name="Baker S."/>
            <person name="Barry K."/>
            <person name="Bills G."/>
            <person name="Bluhm B."/>
            <person name="Cannon C."/>
            <person name="Castanera R."/>
            <person name="Culley D."/>
            <person name="Daum C."/>
            <person name="Ezra D."/>
            <person name="Gonzalez J."/>
            <person name="Henrissat B."/>
            <person name="Kuo A."/>
            <person name="Liang C."/>
            <person name="Lipzen A."/>
            <person name="Lutzoni F."/>
            <person name="Magnuson J."/>
            <person name="Mondo S."/>
            <person name="Nolan M."/>
            <person name="Ohm R."/>
            <person name="Pangilinan J."/>
            <person name="Park H.-J."/>
            <person name="Ramirez L."/>
            <person name="Alfaro M."/>
            <person name="Sun H."/>
            <person name="Tritt A."/>
            <person name="Yoshinaga Y."/>
            <person name="Zwiers L.-H."/>
            <person name="Turgeon B."/>
            <person name="Goodwin S."/>
            <person name="Spatafora J."/>
            <person name="Crous P."/>
            <person name="Grigoriev I."/>
        </authorList>
    </citation>
    <scope>NUCLEOTIDE SEQUENCE</scope>
    <source>
        <strain evidence="2">CBS 125425</strain>
    </source>
</reference>
<name>A0A9P4RC26_9PLEO</name>
<accession>A0A9P4RC26</accession>
<feature type="region of interest" description="Disordered" evidence="1">
    <location>
        <begin position="145"/>
        <end position="208"/>
    </location>
</feature>
<dbReference type="AlphaFoldDB" id="A0A9P4RC26"/>
<dbReference type="PANTHER" id="PTHR34883">
    <property type="entry name" value="SERINE-RICH PROTEIN, PUTATIVE-RELATED-RELATED"/>
    <property type="match status" value="1"/>
</dbReference>
<dbReference type="CDD" id="cd00920">
    <property type="entry name" value="Cupredoxin"/>
    <property type="match status" value="1"/>
</dbReference>
<evidence type="ECO:0000256" key="1">
    <source>
        <dbReference type="SAM" id="MobiDB-lite"/>
    </source>
</evidence>
<evidence type="ECO:0000313" key="2">
    <source>
        <dbReference type="EMBL" id="KAF2740816.1"/>
    </source>
</evidence>
<dbReference type="OrthoDB" id="2331100at2759"/>
<organism evidence="2 3">
    <name type="scientific">Polyplosphaeria fusca</name>
    <dbReference type="NCBI Taxonomy" id="682080"/>
    <lineage>
        <taxon>Eukaryota</taxon>
        <taxon>Fungi</taxon>
        <taxon>Dikarya</taxon>
        <taxon>Ascomycota</taxon>
        <taxon>Pezizomycotina</taxon>
        <taxon>Dothideomycetes</taxon>
        <taxon>Pleosporomycetidae</taxon>
        <taxon>Pleosporales</taxon>
        <taxon>Tetraplosphaeriaceae</taxon>
        <taxon>Polyplosphaeria</taxon>
    </lineage>
</organism>